<proteinExistence type="predicted"/>
<reference evidence="1 2" key="1">
    <citation type="journal article" date="2017" name="Curr. Biol.">
        <title>The Evolution of Venom by Co-option of Single-Copy Genes.</title>
        <authorList>
            <person name="Martinson E.O."/>
            <person name="Mrinalini"/>
            <person name="Kelkar Y.D."/>
            <person name="Chang C.H."/>
            <person name="Werren J.H."/>
        </authorList>
    </citation>
    <scope>NUCLEOTIDE SEQUENCE [LARGE SCALE GENOMIC DNA]</scope>
    <source>
        <strain evidence="1 2">Alberta</strain>
        <tissue evidence="1">Whole body</tissue>
    </source>
</reference>
<evidence type="ECO:0000313" key="2">
    <source>
        <dbReference type="Proteomes" id="UP000215335"/>
    </source>
</evidence>
<dbReference type="Proteomes" id="UP000215335">
    <property type="component" value="Unassembled WGS sequence"/>
</dbReference>
<name>A0A232EDX0_9HYME</name>
<accession>A0A232EDX0</accession>
<gene>
    <name evidence="1" type="ORF">TSAR_008925</name>
</gene>
<sequence length="104" mass="12071">MANRLHCYICDGRFSARTMSRIDGEENAAKLGIAVQRRDAFNRPPLEVKNLTRLCINCNQSVREEIQAIEEDPSLYYDSNKPTSNQRSSILEFHLNLVYLFYNL</sequence>
<comment type="caution">
    <text evidence="1">The sequence shown here is derived from an EMBL/GenBank/DDBJ whole genome shotgun (WGS) entry which is preliminary data.</text>
</comment>
<dbReference type="AlphaFoldDB" id="A0A232EDX0"/>
<protein>
    <submittedName>
        <fullName evidence="1">Uncharacterized protein</fullName>
    </submittedName>
</protein>
<dbReference type="EMBL" id="NNAY01005929">
    <property type="protein sequence ID" value="OXU16518.1"/>
    <property type="molecule type" value="Genomic_DNA"/>
</dbReference>
<keyword evidence="2" id="KW-1185">Reference proteome</keyword>
<organism evidence="1 2">
    <name type="scientific">Trichomalopsis sarcophagae</name>
    <dbReference type="NCBI Taxonomy" id="543379"/>
    <lineage>
        <taxon>Eukaryota</taxon>
        <taxon>Metazoa</taxon>
        <taxon>Ecdysozoa</taxon>
        <taxon>Arthropoda</taxon>
        <taxon>Hexapoda</taxon>
        <taxon>Insecta</taxon>
        <taxon>Pterygota</taxon>
        <taxon>Neoptera</taxon>
        <taxon>Endopterygota</taxon>
        <taxon>Hymenoptera</taxon>
        <taxon>Apocrita</taxon>
        <taxon>Proctotrupomorpha</taxon>
        <taxon>Chalcidoidea</taxon>
        <taxon>Pteromalidae</taxon>
        <taxon>Pteromalinae</taxon>
        <taxon>Trichomalopsis</taxon>
    </lineage>
</organism>
<evidence type="ECO:0000313" key="1">
    <source>
        <dbReference type="EMBL" id="OXU16518.1"/>
    </source>
</evidence>